<dbReference type="InterPro" id="IPR012480">
    <property type="entry name" value="Hepar_II_III_C"/>
</dbReference>
<gene>
    <name evidence="3" type="ORF">SAMN05444417_1922</name>
</gene>
<protein>
    <submittedName>
        <fullName evidence="3">Uncharacterized conserved protein, heparinase superfamily</fullName>
    </submittedName>
</protein>
<dbReference type="EMBL" id="FQYO01000003">
    <property type="protein sequence ID" value="SHI82909.1"/>
    <property type="molecule type" value="Genomic_DNA"/>
</dbReference>
<dbReference type="InterPro" id="IPR008929">
    <property type="entry name" value="Chondroitin_lyas"/>
</dbReference>
<evidence type="ECO:0000256" key="1">
    <source>
        <dbReference type="ARBA" id="ARBA00004196"/>
    </source>
</evidence>
<dbReference type="AlphaFoldDB" id="A0A1M6EC05"/>
<dbReference type="Gene3D" id="2.70.98.70">
    <property type="match status" value="1"/>
</dbReference>
<name>A0A1M6EC05_9RHOB</name>
<evidence type="ECO:0000313" key="3">
    <source>
        <dbReference type="EMBL" id="SHI82909.1"/>
    </source>
</evidence>
<dbReference type="GO" id="GO:0016829">
    <property type="term" value="F:lyase activity"/>
    <property type="evidence" value="ECO:0007669"/>
    <property type="project" value="InterPro"/>
</dbReference>
<sequence>MARGERWAAHWARFLDRRAARRAVRRGRPAPLVGIPEPRLLGRVDQGRRMLEGRFLLGGAAIEAPGAAIWDVAAEEGPARDAAQGFLWLDDLAALGGEAARGRAQDWTFRWIDAAGRGRGPGWTVPLTARRVIRWIDHAPFLLQGRGAEDEARFFRLLVAQVHFLAQRWPAGPAGLPRIEALAAIVYAGLALQGQDGMAGPALAALAQESMRQVDAGGGLASRNPEDLLQVLTLLNRAVLAAAEADRAVPEPVTAAIHRIVPALRTLRHSDGALARFHGGGRGNEGRLDHALAAAGRRGARAEAAAMGFRRLSGGRTTLIVDAAPPPIGLASAEGHASTLAFELTSARRPLIVNCGSGRTFGRDWRRAGRATPSHSTLGIDGVSSARLAPEGTGNAAGWLAEGPGRVQAVSSDLGDGTRLELSHDGWRGSHGLTHARTLDLGSDGRALVGEDILTTLSDADAQRFDRVMQKTGMQGIAFSIRFHLHPDVEAELDTGGAAVLLHLVSGEDWLFQGEPGARLTLERSVYLESGRPRPRATQQVVLSGRTLAYATRMRWSLAKTHDTPDAVRDTAPMTTWDEDDA</sequence>
<feature type="domain" description="Heparinase II/III-like C-terminal" evidence="2">
    <location>
        <begin position="299"/>
        <end position="557"/>
    </location>
</feature>
<dbReference type="Gene3D" id="1.50.10.100">
    <property type="entry name" value="Chondroitin AC/alginate lyase"/>
    <property type="match status" value="1"/>
</dbReference>
<comment type="subcellular location">
    <subcellularLocation>
        <location evidence="1">Cell envelope</location>
    </subcellularLocation>
</comment>
<reference evidence="3 4" key="1">
    <citation type="submission" date="2016-11" db="EMBL/GenBank/DDBJ databases">
        <authorList>
            <person name="Jaros S."/>
            <person name="Januszkiewicz K."/>
            <person name="Wedrychowicz H."/>
        </authorList>
    </citation>
    <scope>NUCLEOTIDE SEQUENCE [LARGE SCALE GENOMIC DNA]</scope>
    <source>
        <strain evidence="3 4">DSM 100565</strain>
    </source>
</reference>
<organism evidence="3 4">
    <name type="scientific">Wenxinia saemankumensis</name>
    <dbReference type="NCBI Taxonomy" id="1447782"/>
    <lineage>
        <taxon>Bacteria</taxon>
        <taxon>Pseudomonadati</taxon>
        <taxon>Pseudomonadota</taxon>
        <taxon>Alphaproteobacteria</taxon>
        <taxon>Rhodobacterales</taxon>
        <taxon>Roseobacteraceae</taxon>
        <taxon>Wenxinia</taxon>
    </lineage>
</organism>
<dbReference type="RefSeq" id="WP_073329153.1">
    <property type="nucleotide sequence ID" value="NZ_FQYO01000003.1"/>
</dbReference>
<accession>A0A1M6EC05</accession>
<dbReference type="OrthoDB" id="9787373at2"/>
<keyword evidence="4" id="KW-1185">Reference proteome</keyword>
<dbReference type="Pfam" id="PF07940">
    <property type="entry name" value="Hepar_II_III_C"/>
    <property type="match status" value="1"/>
</dbReference>
<dbReference type="GO" id="GO:0030313">
    <property type="term" value="C:cell envelope"/>
    <property type="evidence" value="ECO:0007669"/>
    <property type="project" value="UniProtKB-SubCell"/>
</dbReference>
<evidence type="ECO:0000313" key="4">
    <source>
        <dbReference type="Proteomes" id="UP000184292"/>
    </source>
</evidence>
<dbReference type="Proteomes" id="UP000184292">
    <property type="component" value="Unassembled WGS sequence"/>
</dbReference>
<dbReference type="STRING" id="1447782.SAMN05444417_1922"/>
<evidence type="ECO:0000259" key="2">
    <source>
        <dbReference type="Pfam" id="PF07940"/>
    </source>
</evidence>
<proteinExistence type="predicted"/>